<reference evidence="4 5" key="1">
    <citation type="submission" date="2023-12" db="EMBL/GenBank/DDBJ databases">
        <title>A high-quality genome assembly for Dillenia turbinata (Dilleniales).</title>
        <authorList>
            <person name="Chanderbali A."/>
        </authorList>
    </citation>
    <scope>NUCLEOTIDE SEQUENCE [LARGE SCALE GENOMIC DNA]</scope>
    <source>
        <strain evidence="4">LSX21</strain>
        <tissue evidence="4">Leaf</tissue>
    </source>
</reference>
<dbReference type="GO" id="GO:0005739">
    <property type="term" value="C:mitochondrion"/>
    <property type="evidence" value="ECO:0007669"/>
    <property type="project" value="TreeGrafter"/>
</dbReference>
<dbReference type="NCBIfam" id="TIGR00756">
    <property type="entry name" value="PPR"/>
    <property type="match status" value="1"/>
</dbReference>
<accession>A0AAN8VN59</accession>
<dbReference type="Gene3D" id="1.25.40.10">
    <property type="entry name" value="Tetratricopeptide repeat domain"/>
    <property type="match status" value="2"/>
</dbReference>
<dbReference type="EMBL" id="JBAMMX010000010">
    <property type="protein sequence ID" value="KAK6932557.1"/>
    <property type="molecule type" value="Genomic_DNA"/>
</dbReference>
<dbReference type="PROSITE" id="PS51375">
    <property type="entry name" value="PPR"/>
    <property type="match status" value="1"/>
</dbReference>
<evidence type="ECO:0000256" key="1">
    <source>
        <dbReference type="ARBA" id="ARBA00007626"/>
    </source>
</evidence>
<gene>
    <name evidence="4" type="ORF">RJ641_002181</name>
</gene>
<dbReference type="Pfam" id="PF01535">
    <property type="entry name" value="PPR"/>
    <property type="match status" value="4"/>
</dbReference>
<proteinExistence type="inferred from homology"/>
<dbReference type="InterPro" id="IPR002885">
    <property type="entry name" value="PPR_rpt"/>
</dbReference>
<evidence type="ECO:0000313" key="5">
    <source>
        <dbReference type="Proteomes" id="UP001370490"/>
    </source>
</evidence>
<name>A0AAN8VN59_9MAGN</name>
<dbReference type="AlphaFoldDB" id="A0AAN8VN59"/>
<comment type="caution">
    <text evidence="4">The sequence shown here is derived from an EMBL/GenBank/DDBJ whole genome shotgun (WGS) entry which is preliminary data.</text>
</comment>
<keyword evidence="5" id="KW-1185">Reference proteome</keyword>
<dbReference type="InterPro" id="IPR011990">
    <property type="entry name" value="TPR-like_helical_dom_sf"/>
</dbReference>
<organism evidence="4 5">
    <name type="scientific">Dillenia turbinata</name>
    <dbReference type="NCBI Taxonomy" id="194707"/>
    <lineage>
        <taxon>Eukaryota</taxon>
        <taxon>Viridiplantae</taxon>
        <taxon>Streptophyta</taxon>
        <taxon>Embryophyta</taxon>
        <taxon>Tracheophyta</taxon>
        <taxon>Spermatophyta</taxon>
        <taxon>Magnoliopsida</taxon>
        <taxon>eudicotyledons</taxon>
        <taxon>Gunneridae</taxon>
        <taxon>Pentapetalae</taxon>
        <taxon>Dilleniales</taxon>
        <taxon>Dilleniaceae</taxon>
        <taxon>Dillenia</taxon>
    </lineage>
</organism>
<dbReference type="PANTHER" id="PTHR45717">
    <property type="entry name" value="OS12G0527900 PROTEIN"/>
    <property type="match status" value="1"/>
</dbReference>
<evidence type="ECO:0000256" key="2">
    <source>
        <dbReference type="ARBA" id="ARBA00022737"/>
    </source>
</evidence>
<dbReference type="SUPFAM" id="SSF81901">
    <property type="entry name" value="HCP-like"/>
    <property type="match status" value="1"/>
</dbReference>
<evidence type="ECO:0000256" key="3">
    <source>
        <dbReference type="PROSITE-ProRule" id="PRU00708"/>
    </source>
</evidence>
<feature type="repeat" description="PPR" evidence="3">
    <location>
        <begin position="40"/>
        <end position="74"/>
    </location>
</feature>
<dbReference type="GO" id="GO:0003729">
    <property type="term" value="F:mRNA binding"/>
    <property type="evidence" value="ECO:0007669"/>
    <property type="project" value="UniProtKB-ARBA"/>
</dbReference>
<dbReference type="Proteomes" id="UP001370490">
    <property type="component" value="Unassembled WGS sequence"/>
</dbReference>
<sequence length="349" mass="39459">MLFRRVPVILSVTTELDRIGKVRGFLSAESHFNLKDQDKTAKTYGALLNCYARQGQTDKCMSHWQKMEEIGFASSPLTYNSIICLYTRLGLYEKIPDSDLEGVESLLEEMESEKHIDMDWNTCAVAANFSIKGGLTDKAVDALRRSEERLGKKDGLGFNYLITLYASLGMKDDVLKLWDLEKSTCKRQIIRDYLNVMESLVKLGTFEEAEKLLKEWESSGNQFDFRVPNVVLVGYLEKGLPEKAETLLNDLKEKGKVLTTNNWAMVAFGYLDKGEIEKAIECMKTAISQGMPPKSKMRARILITLGEKGGIEDVESFVNSLKAVIPMNREMYHALLKHISVVESRLVVS</sequence>
<comment type="similarity">
    <text evidence="1">Belongs to the PPR family. P subfamily.</text>
</comment>
<dbReference type="PANTHER" id="PTHR45717:SF20">
    <property type="entry name" value="OS07G0598500 PROTEIN"/>
    <property type="match status" value="1"/>
</dbReference>
<evidence type="ECO:0000313" key="4">
    <source>
        <dbReference type="EMBL" id="KAK6932557.1"/>
    </source>
</evidence>
<keyword evidence="2" id="KW-0677">Repeat</keyword>
<protein>
    <submittedName>
        <fullName evidence="4">Pentatricopeptide repeat</fullName>
    </submittedName>
</protein>